<evidence type="ECO:0000259" key="5">
    <source>
        <dbReference type="PROSITE" id="PS50977"/>
    </source>
</evidence>
<dbReference type="SUPFAM" id="SSF46689">
    <property type="entry name" value="Homeodomain-like"/>
    <property type="match status" value="1"/>
</dbReference>
<feature type="DNA-binding region" description="H-T-H motif" evidence="4">
    <location>
        <begin position="64"/>
        <end position="83"/>
    </location>
</feature>
<dbReference type="PROSITE" id="PS50977">
    <property type="entry name" value="HTH_TETR_2"/>
    <property type="match status" value="1"/>
</dbReference>
<evidence type="ECO:0000256" key="2">
    <source>
        <dbReference type="ARBA" id="ARBA00023125"/>
    </source>
</evidence>
<dbReference type="PANTHER" id="PTHR30055:SF234">
    <property type="entry name" value="HTH-TYPE TRANSCRIPTIONAL REGULATOR BETI"/>
    <property type="match status" value="1"/>
</dbReference>
<evidence type="ECO:0000313" key="7">
    <source>
        <dbReference type="Proteomes" id="UP001164693"/>
    </source>
</evidence>
<dbReference type="RefSeq" id="WP_269444003.1">
    <property type="nucleotide sequence ID" value="NZ_CP097463.1"/>
</dbReference>
<evidence type="ECO:0000313" key="6">
    <source>
        <dbReference type="EMBL" id="WAX57464.1"/>
    </source>
</evidence>
<dbReference type="Pfam" id="PF00440">
    <property type="entry name" value="TetR_N"/>
    <property type="match status" value="1"/>
</dbReference>
<reference evidence="6" key="1">
    <citation type="submission" date="2022-05" db="EMBL/GenBank/DDBJ databases">
        <title>Jatrophihabitans sp. SB3-54 whole genome sequence.</title>
        <authorList>
            <person name="Suh M.K."/>
            <person name="Eom M.K."/>
            <person name="Kim J.S."/>
            <person name="Kim H.S."/>
            <person name="Do H.E."/>
            <person name="Shin Y.K."/>
            <person name="Lee J.-S."/>
        </authorList>
    </citation>
    <scope>NUCLEOTIDE SEQUENCE</scope>
    <source>
        <strain evidence="6">SB3-54</strain>
    </source>
</reference>
<dbReference type="PANTHER" id="PTHR30055">
    <property type="entry name" value="HTH-TYPE TRANSCRIPTIONAL REGULATOR RUTR"/>
    <property type="match status" value="1"/>
</dbReference>
<evidence type="ECO:0000256" key="1">
    <source>
        <dbReference type="ARBA" id="ARBA00023015"/>
    </source>
</evidence>
<keyword evidence="1" id="KW-0805">Transcription regulation</keyword>
<dbReference type="InterPro" id="IPR050109">
    <property type="entry name" value="HTH-type_TetR-like_transc_reg"/>
</dbReference>
<gene>
    <name evidence="6" type="ORF">M6B22_01540</name>
</gene>
<dbReference type="Proteomes" id="UP001164693">
    <property type="component" value="Chromosome"/>
</dbReference>
<accession>A0ABY7K250</accession>
<evidence type="ECO:0000256" key="3">
    <source>
        <dbReference type="ARBA" id="ARBA00023163"/>
    </source>
</evidence>
<proteinExistence type="predicted"/>
<protein>
    <submittedName>
        <fullName evidence="6">TetR family transcriptional regulator</fullName>
    </submittedName>
</protein>
<organism evidence="6 7">
    <name type="scientific">Jatrophihabitans cynanchi</name>
    <dbReference type="NCBI Taxonomy" id="2944128"/>
    <lineage>
        <taxon>Bacteria</taxon>
        <taxon>Bacillati</taxon>
        <taxon>Actinomycetota</taxon>
        <taxon>Actinomycetes</taxon>
        <taxon>Jatrophihabitantales</taxon>
        <taxon>Jatrophihabitantaceae</taxon>
        <taxon>Jatrophihabitans</taxon>
    </lineage>
</organism>
<name>A0ABY7K250_9ACTN</name>
<dbReference type="PRINTS" id="PR00455">
    <property type="entry name" value="HTHTETR"/>
</dbReference>
<dbReference type="EMBL" id="CP097463">
    <property type="protein sequence ID" value="WAX57464.1"/>
    <property type="molecule type" value="Genomic_DNA"/>
</dbReference>
<sequence length="217" mass="22245">MSTPRDPLFDTLFRPTTVSPAIASAAPVREAGTRSRAGNAMNRTRAALLDGARRAVEVSGTKITMAQVAAAAGVAKATLYNHFRTREAVLAALVQDEVSGLIARLAPLPLPDALAGAANELAHHPVLRTLARIEPATLARLGCVDTSAEGWRLAREGVAGALTRGGRAGTDTVLRWLASYLLTPASAAAVADDLAIVLAGLPDAPAAASSAETARTA</sequence>
<dbReference type="InterPro" id="IPR009057">
    <property type="entry name" value="Homeodomain-like_sf"/>
</dbReference>
<dbReference type="InterPro" id="IPR001647">
    <property type="entry name" value="HTH_TetR"/>
</dbReference>
<feature type="domain" description="HTH tetR-type" evidence="5">
    <location>
        <begin position="42"/>
        <end position="101"/>
    </location>
</feature>
<dbReference type="Gene3D" id="1.10.357.10">
    <property type="entry name" value="Tetracycline Repressor, domain 2"/>
    <property type="match status" value="1"/>
</dbReference>
<keyword evidence="7" id="KW-1185">Reference proteome</keyword>
<keyword evidence="2 4" id="KW-0238">DNA-binding</keyword>
<keyword evidence="3" id="KW-0804">Transcription</keyword>
<evidence type="ECO:0000256" key="4">
    <source>
        <dbReference type="PROSITE-ProRule" id="PRU00335"/>
    </source>
</evidence>